<reference evidence="7 8" key="1">
    <citation type="submission" date="2024-08" db="EMBL/GenBank/DDBJ databases">
        <title>Insights into the chromosomal genome structure of Flemingia macrophylla.</title>
        <authorList>
            <person name="Ding Y."/>
            <person name="Zhao Y."/>
            <person name="Bi W."/>
            <person name="Wu M."/>
            <person name="Zhao G."/>
            <person name="Gong Y."/>
            <person name="Li W."/>
            <person name="Zhang P."/>
        </authorList>
    </citation>
    <scope>NUCLEOTIDE SEQUENCE [LARGE SCALE GENOMIC DNA]</scope>
    <source>
        <strain evidence="7">DYQJB</strain>
        <tissue evidence="7">Leaf</tissue>
    </source>
</reference>
<evidence type="ECO:0000256" key="3">
    <source>
        <dbReference type="ARBA" id="ARBA00023163"/>
    </source>
</evidence>
<evidence type="ECO:0000313" key="8">
    <source>
        <dbReference type="Proteomes" id="UP001603857"/>
    </source>
</evidence>
<evidence type="ECO:0000256" key="2">
    <source>
        <dbReference type="ARBA" id="ARBA00023015"/>
    </source>
</evidence>
<dbReference type="PANTHER" id="PTHR33124:SF46">
    <property type="entry name" value="TRANSCRIPTION FACTOR BHLH150"/>
    <property type="match status" value="1"/>
</dbReference>
<name>A0ABD1LQ02_9FABA</name>
<dbReference type="Proteomes" id="UP001603857">
    <property type="component" value="Unassembled WGS sequence"/>
</dbReference>
<dbReference type="PANTHER" id="PTHR33124">
    <property type="entry name" value="TRANSCRIPTION FACTOR IBH1-LIKE 1"/>
    <property type="match status" value="1"/>
</dbReference>
<evidence type="ECO:0000256" key="1">
    <source>
        <dbReference type="ARBA" id="ARBA00004123"/>
    </source>
</evidence>
<dbReference type="AlphaFoldDB" id="A0ABD1LQ02"/>
<feature type="region of interest" description="Disordered" evidence="5">
    <location>
        <begin position="1"/>
        <end position="41"/>
    </location>
</feature>
<dbReference type="InterPro" id="IPR059002">
    <property type="entry name" value="IBH1_N"/>
</dbReference>
<dbReference type="InterPro" id="IPR044660">
    <property type="entry name" value="IBH1-like"/>
</dbReference>
<dbReference type="InterPro" id="IPR044549">
    <property type="entry name" value="bHLH_AtIBH1-like"/>
</dbReference>
<comment type="caution">
    <text evidence="7">The sequence shown here is derived from an EMBL/GenBank/DDBJ whole genome shotgun (WGS) entry which is preliminary data.</text>
</comment>
<evidence type="ECO:0000259" key="6">
    <source>
        <dbReference type="Pfam" id="PF26576"/>
    </source>
</evidence>
<protein>
    <recommendedName>
        <fullName evidence="6">IBH1-like N-terminal domain-containing protein</fullName>
    </recommendedName>
</protein>
<dbReference type="Pfam" id="PF26576">
    <property type="entry name" value="IBH1_N"/>
    <property type="match status" value="1"/>
</dbReference>
<proteinExistence type="predicted"/>
<comment type="subcellular location">
    <subcellularLocation>
        <location evidence="1">Nucleus</location>
    </subcellularLocation>
</comment>
<dbReference type="GO" id="GO:0000976">
    <property type="term" value="F:transcription cis-regulatory region binding"/>
    <property type="evidence" value="ECO:0007669"/>
    <property type="project" value="UniProtKB-ARBA"/>
</dbReference>
<dbReference type="InterPro" id="IPR036638">
    <property type="entry name" value="HLH_DNA-bd_sf"/>
</dbReference>
<keyword evidence="4" id="KW-0539">Nucleus</keyword>
<dbReference type="EMBL" id="JBGMDY010000008">
    <property type="protein sequence ID" value="KAL2325602.1"/>
    <property type="molecule type" value="Genomic_DNA"/>
</dbReference>
<evidence type="ECO:0000256" key="4">
    <source>
        <dbReference type="ARBA" id="ARBA00023242"/>
    </source>
</evidence>
<keyword evidence="3" id="KW-0804">Transcription</keyword>
<keyword evidence="2" id="KW-0805">Transcription regulation</keyword>
<feature type="domain" description="IBH1-like N-terminal" evidence="6">
    <location>
        <begin position="45"/>
        <end position="102"/>
    </location>
</feature>
<organism evidence="7 8">
    <name type="scientific">Flemingia macrophylla</name>
    <dbReference type="NCBI Taxonomy" id="520843"/>
    <lineage>
        <taxon>Eukaryota</taxon>
        <taxon>Viridiplantae</taxon>
        <taxon>Streptophyta</taxon>
        <taxon>Embryophyta</taxon>
        <taxon>Tracheophyta</taxon>
        <taxon>Spermatophyta</taxon>
        <taxon>Magnoliopsida</taxon>
        <taxon>eudicotyledons</taxon>
        <taxon>Gunneridae</taxon>
        <taxon>Pentapetalae</taxon>
        <taxon>rosids</taxon>
        <taxon>fabids</taxon>
        <taxon>Fabales</taxon>
        <taxon>Fabaceae</taxon>
        <taxon>Papilionoideae</taxon>
        <taxon>50 kb inversion clade</taxon>
        <taxon>NPAAA clade</taxon>
        <taxon>indigoferoid/millettioid clade</taxon>
        <taxon>Phaseoleae</taxon>
        <taxon>Flemingia</taxon>
    </lineage>
</organism>
<dbReference type="CDD" id="cd11444">
    <property type="entry name" value="bHLH_AtIBH1_like"/>
    <property type="match status" value="1"/>
</dbReference>
<evidence type="ECO:0000313" key="7">
    <source>
        <dbReference type="EMBL" id="KAL2325602.1"/>
    </source>
</evidence>
<accession>A0ABD1LQ02</accession>
<evidence type="ECO:0000256" key="5">
    <source>
        <dbReference type="SAM" id="MobiDB-lite"/>
    </source>
</evidence>
<dbReference type="GO" id="GO:0005634">
    <property type="term" value="C:nucleus"/>
    <property type="evidence" value="ECO:0007669"/>
    <property type="project" value="UniProtKB-SubCell"/>
</dbReference>
<keyword evidence="8" id="KW-1185">Reference proteome</keyword>
<sequence>MASFDSSDSETLREQSNHKKRRKIGHHTAADHNSAAAAVPWRSDAEQRIYSRRLVEALRRTPLSPARPRAAGQVRETADRVLAVAARGRTRWSRAILARRRKLWTHHEKAKKAPRNGLKRTTERTNRLPAVQKKTRVLSRLVPGCQKISFPNLLEEAMDYISALEMQVRAMSAIAELLSAAEPRRPESPAAR</sequence>
<dbReference type="SUPFAM" id="SSF47459">
    <property type="entry name" value="HLH, helix-loop-helix DNA-binding domain"/>
    <property type="match status" value="1"/>
</dbReference>
<gene>
    <name evidence="7" type="ORF">Fmac_024660</name>
</gene>